<feature type="compositionally biased region" description="Polar residues" evidence="1">
    <location>
        <begin position="130"/>
        <end position="141"/>
    </location>
</feature>
<comment type="caution">
    <text evidence="2">The sequence shown here is derived from an EMBL/GenBank/DDBJ whole genome shotgun (WGS) entry which is preliminary data.</text>
</comment>
<organism evidence="2 3">
    <name type="scientific">Nocardioides mangrovi</name>
    <dbReference type="NCBI Taxonomy" id="2874580"/>
    <lineage>
        <taxon>Bacteria</taxon>
        <taxon>Bacillati</taxon>
        <taxon>Actinomycetota</taxon>
        <taxon>Actinomycetes</taxon>
        <taxon>Propionibacteriales</taxon>
        <taxon>Nocardioidaceae</taxon>
        <taxon>Nocardioides</taxon>
    </lineage>
</organism>
<accession>A0ABS7U953</accession>
<name>A0ABS7U953_9ACTN</name>
<feature type="compositionally biased region" description="Basic and acidic residues" evidence="1">
    <location>
        <begin position="142"/>
        <end position="153"/>
    </location>
</feature>
<proteinExistence type="predicted"/>
<evidence type="ECO:0008006" key="4">
    <source>
        <dbReference type="Google" id="ProtNLM"/>
    </source>
</evidence>
<feature type="compositionally biased region" description="Low complexity" evidence="1">
    <location>
        <begin position="85"/>
        <end position="94"/>
    </location>
</feature>
<evidence type="ECO:0000256" key="1">
    <source>
        <dbReference type="SAM" id="MobiDB-lite"/>
    </source>
</evidence>
<keyword evidence="3" id="KW-1185">Reference proteome</keyword>
<reference evidence="2 3" key="1">
    <citation type="submission" date="2021-09" db="EMBL/GenBank/DDBJ databases">
        <title>Whole genome sequence of Nocardioides sp. GBK3QG-3.</title>
        <authorList>
            <person name="Tuo L."/>
        </authorList>
    </citation>
    <scope>NUCLEOTIDE SEQUENCE [LARGE SCALE GENOMIC DNA]</scope>
    <source>
        <strain evidence="2 3">GBK3QG-3</strain>
    </source>
</reference>
<dbReference type="EMBL" id="JAIQZJ010000001">
    <property type="protein sequence ID" value="MBZ5737508.1"/>
    <property type="molecule type" value="Genomic_DNA"/>
</dbReference>
<feature type="compositionally biased region" description="Basic and acidic residues" evidence="1">
    <location>
        <begin position="115"/>
        <end position="129"/>
    </location>
</feature>
<sequence length="162" mass="17556">MTTTANTSSTSPSKIRRYVAERDGMLAVVRSMRGDESLVEFDVRRRRWVCSGHGARVCDCVSAATLNLPLAVALRVAAVIAPKRKGGALSAKSGGAKDGESANQRALAEALARSASERAERVSVHDSQHEQATAAITTRQMTDADRTRLAERRAAKRRSYSW</sequence>
<gene>
    <name evidence="2" type="ORF">K8U61_04985</name>
</gene>
<protein>
    <recommendedName>
        <fullName evidence="4">Transposase</fullName>
    </recommendedName>
</protein>
<feature type="region of interest" description="Disordered" evidence="1">
    <location>
        <begin position="85"/>
        <end position="162"/>
    </location>
</feature>
<dbReference type="RefSeq" id="WP_224121857.1">
    <property type="nucleotide sequence ID" value="NZ_JAIQZJ010000001.1"/>
</dbReference>
<feature type="compositionally biased region" description="Low complexity" evidence="1">
    <location>
        <begin position="105"/>
        <end position="114"/>
    </location>
</feature>
<evidence type="ECO:0000313" key="3">
    <source>
        <dbReference type="Proteomes" id="UP000780875"/>
    </source>
</evidence>
<dbReference type="Proteomes" id="UP000780875">
    <property type="component" value="Unassembled WGS sequence"/>
</dbReference>
<evidence type="ECO:0000313" key="2">
    <source>
        <dbReference type="EMBL" id="MBZ5737508.1"/>
    </source>
</evidence>